<comment type="subcellular location">
    <subcellularLocation>
        <location evidence="1 6">Nucleus</location>
    </subcellularLocation>
</comment>
<evidence type="ECO:0000313" key="10">
    <source>
        <dbReference type="WBParaSite" id="GPUH_0001540001-mRNA-1"/>
    </source>
</evidence>
<name>A0A183E338_9BILA</name>
<keyword evidence="6 7" id="KW-0175">Coiled coil</keyword>
<dbReference type="AlphaFoldDB" id="A0A183E338"/>
<proteinExistence type="inferred from homology"/>
<dbReference type="GO" id="GO:0006325">
    <property type="term" value="P:chromatin organization"/>
    <property type="evidence" value="ECO:0007669"/>
    <property type="project" value="UniProtKB-KW"/>
</dbReference>
<sequence>MSIKENELRLLLARERRLKLENDKLQVHIKKLMGADSREKMKFYSEEAQKKIRSLEEAADRLRKEAHSARQEEEGLMNDVETTGQAFEEMQEQNIRLLQQLREKDDANLKLMAERIRANQYQKKMSEERERTEERITSLQNQIEAQQLMIAKLEEAEKLFRQKCLQMDHQLRYAYLHRHSIVFEAVNMLSN</sequence>
<evidence type="ECO:0000256" key="1">
    <source>
        <dbReference type="ARBA" id="ARBA00004123"/>
    </source>
</evidence>
<evidence type="ECO:0000256" key="2">
    <source>
        <dbReference type="ARBA" id="ARBA00022723"/>
    </source>
</evidence>
<protein>
    <recommendedName>
        <fullName evidence="6">E3 ubiquitin protein ligase</fullName>
        <ecNumber evidence="6">2.3.2.27</ecNumber>
    </recommendedName>
</protein>
<comment type="pathway">
    <text evidence="6">Protein modification; protein ubiquitination.</text>
</comment>
<dbReference type="GO" id="GO:0008270">
    <property type="term" value="F:zinc ion binding"/>
    <property type="evidence" value="ECO:0007669"/>
    <property type="project" value="UniProtKB-KW"/>
</dbReference>
<keyword evidence="6" id="KW-0833">Ubl conjugation pathway</keyword>
<dbReference type="GO" id="GO:0061630">
    <property type="term" value="F:ubiquitin protein ligase activity"/>
    <property type="evidence" value="ECO:0007669"/>
    <property type="project" value="UniProtKB-EC"/>
</dbReference>
<dbReference type="Proteomes" id="UP000271098">
    <property type="component" value="Unassembled WGS sequence"/>
</dbReference>
<accession>A0A183E338</accession>
<feature type="coiled-coil region" evidence="7">
    <location>
        <begin position="41"/>
        <end position="156"/>
    </location>
</feature>
<keyword evidence="5 6" id="KW-0539">Nucleus</keyword>
<dbReference type="EMBL" id="UYRT01082362">
    <property type="protein sequence ID" value="VDN25892.1"/>
    <property type="molecule type" value="Genomic_DNA"/>
</dbReference>
<comment type="catalytic activity">
    <reaction evidence="6">
        <text>S-ubiquitinyl-[E2 ubiquitin-conjugating enzyme]-L-cysteine + [acceptor protein]-L-lysine = [E2 ubiquitin-conjugating enzyme]-L-cysteine + N(6)-ubiquitinyl-[acceptor protein]-L-lysine.</text>
        <dbReference type="EC" id="2.3.2.27"/>
    </reaction>
</comment>
<evidence type="ECO:0000256" key="6">
    <source>
        <dbReference type="RuleBase" id="RU365038"/>
    </source>
</evidence>
<evidence type="ECO:0000313" key="9">
    <source>
        <dbReference type="Proteomes" id="UP000271098"/>
    </source>
</evidence>
<gene>
    <name evidence="8" type="ORF">GPUH_LOCUS15379</name>
</gene>
<dbReference type="GO" id="GO:0005634">
    <property type="term" value="C:nucleus"/>
    <property type="evidence" value="ECO:0007669"/>
    <property type="project" value="UniProtKB-SubCell"/>
</dbReference>
<keyword evidence="4 6" id="KW-0862">Zinc</keyword>
<evidence type="ECO:0000256" key="5">
    <source>
        <dbReference type="ARBA" id="ARBA00023242"/>
    </source>
</evidence>
<dbReference type="PANTHER" id="PTHR23163:SF0">
    <property type="entry name" value="E3 UBIQUITIN-PROTEIN LIGASE BRE1"/>
    <property type="match status" value="1"/>
</dbReference>
<dbReference type="GO" id="GO:0016567">
    <property type="term" value="P:protein ubiquitination"/>
    <property type="evidence" value="ECO:0007669"/>
    <property type="project" value="UniProtKB-UniRule"/>
</dbReference>
<dbReference type="EC" id="2.3.2.27" evidence="6"/>
<keyword evidence="6" id="KW-0808">Transferase</keyword>
<keyword evidence="9" id="KW-1185">Reference proteome</keyword>
<dbReference type="UniPathway" id="UPA00143"/>
<reference evidence="10" key="1">
    <citation type="submission" date="2016-06" db="UniProtKB">
        <authorList>
            <consortium name="WormBaseParasite"/>
        </authorList>
    </citation>
    <scope>IDENTIFICATION</scope>
</reference>
<evidence type="ECO:0000256" key="7">
    <source>
        <dbReference type="SAM" id="Coils"/>
    </source>
</evidence>
<evidence type="ECO:0000256" key="3">
    <source>
        <dbReference type="ARBA" id="ARBA00022771"/>
    </source>
</evidence>
<evidence type="ECO:0000256" key="4">
    <source>
        <dbReference type="ARBA" id="ARBA00022833"/>
    </source>
</evidence>
<comment type="similarity">
    <text evidence="6">Belongs to the BRE1 family.</text>
</comment>
<keyword evidence="2 6" id="KW-0479">Metal-binding</keyword>
<dbReference type="WBParaSite" id="GPUH_0001540001-mRNA-1">
    <property type="protein sequence ID" value="GPUH_0001540001-mRNA-1"/>
    <property type="gene ID" value="GPUH_0001540001"/>
</dbReference>
<keyword evidence="3 6" id="KW-0863">Zinc-finger</keyword>
<dbReference type="PANTHER" id="PTHR23163">
    <property type="entry name" value="RING FINGER PROTEIN-RELATED"/>
    <property type="match status" value="1"/>
</dbReference>
<keyword evidence="6" id="KW-0156">Chromatin regulator</keyword>
<evidence type="ECO:0000313" key="8">
    <source>
        <dbReference type="EMBL" id="VDN25892.1"/>
    </source>
</evidence>
<dbReference type="GO" id="GO:0033503">
    <property type="term" value="C:HULC complex"/>
    <property type="evidence" value="ECO:0007669"/>
    <property type="project" value="TreeGrafter"/>
</dbReference>
<dbReference type="InterPro" id="IPR013956">
    <property type="entry name" value="E3_ubiquit_lig_Bre1"/>
</dbReference>
<reference evidence="8 9" key="2">
    <citation type="submission" date="2018-11" db="EMBL/GenBank/DDBJ databases">
        <authorList>
            <consortium name="Pathogen Informatics"/>
        </authorList>
    </citation>
    <scope>NUCLEOTIDE SEQUENCE [LARGE SCALE GENOMIC DNA]</scope>
</reference>
<organism evidence="10">
    <name type="scientific">Gongylonema pulchrum</name>
    <dbReference type="NCBI Taxonomy" id="637853"/>
    <lineage>
        <taxon>Eukaryota</taxon>
        <taxon>Metazoa</taxon>
        <taxon>Ecdysozoa</taxon>
        <taxon>Nematoda</taxon>
        <taxon>Chromadorea</taxon>
        <taxon>Rhabditida</taxon>
        <taxon>Spirurina</taxon>
        <taxon>Spiruromorpha</taxon>
        <taxon>Spiruroidea</taxon>
        <taxon>Gongylonematidae</taxon>
        <taxon>Gongylonema</taxon>
    </lineage>
</organism>
<dbReference type="OrthoDB" id="10266039at2759"/>